<name>A0A975F6X7_9GAMM</name>
<dbReference type="EMBL" id="CP072793">
    <property type="protein sequence ID" value="QTR52292.1"/>
    <property type="molecule type" value="Genomic_DNA"/>
</dbReference>
<dbReference type="Proteomes" id="UP000672009">
    <property type="component" value="Chromosome"/>
</dbReference>
<evidence type="ECO:0000313" key="2">
    <source>
        <dbReference type="Proteomes" id="UP000672009"/>
    </source>
</evidence>
<proteinExistence type="predicted"/>
<dbReference type="AlphaFoldDB" id="A0A975F6X7"/>
<evidence type="ECO:0000313" key="1">
    <source>
        <dbReference type="EMBL" id="QTR52292.1"/>
    </source>
</evidence>
<accession>A0A975F6X7</accession>
<sequence>MDSPQIDQRIHKLTEVMRLSEQTRVECMAWAFEHLKAAAFWENEYRHHARELHVTLIQKWKGGGNESSIRPR</sequence>
<reference evidence="1" key="1">
    <citation type="submission" date="2021-04" db="EMBL/GenBank/DDBJ databases">
        <title>Genomics, taxonomy and metabolism of representatives of sulfur bacteria of the genus Thiothrix: Thiothrix fructosivorans QT, Thiothrix unzii A1T and three new species, Thiothrix subterranea sp. nov., Thiothrix litoralis sp. nov. and 'Candidatus Thiothrix anitrata' sp. nov.</title>
        <authorList>
            <person name="Ravin N.V."/>
            <person name="Smolyakov D."/>
            <person name="Rudenko T.S."/>
            <person name="Mardanov A.V."/>
            <person name="Beletsky A.V."/>
            <person name="Markov N.D."/>
            <person name="Fomenkov A.I."/>
            <person name="Roberts R.J."/>
            <person name="Karnachuk O.V."/>
            <person name="Novikov A."/>
            <person name="Grabovich M.Y."/>
        </authorList>
    </citation>
    <scope>NUCLEOTIDE SEQUENCE</scope>
    <source>
        <strain evidence="1">A1</strain>
    </source>
</reference>
<gene>
    <name evidence="1" type="ORF">J9260_11140</name>
</gene>
<dbReference type="KEGG" id="tun:J9260_11140"/>
<protein>
    <submittedName>
        <fullName evidence="1">Uncharacterized protein</fullName>
    </submittedName>
</protein>
<organism evidence="1 2">
    <name type="scientific">Thiothrix unzii</name>
    <dbReference type="NCBI Taxonomy" id="111769"/>
    <lineage>
        <taxon>Bacteria</taxon>
        <taxon>Pseudomonadati</taxon>
        <taxon>Pseudomonadota</taxon>
        <taxon>Gammaproteobacteria</taxon>
        <taxon>Thiotrichales</taxon>
        <taxon>Thiotrichaceae</taxon>
        <taxon>Thiothrix</taxon>
    </lineage>
</organism>
<keyword evidence="2" id="KW-1185">Reference proteome</keyword>
<dbReference type="RefSeq" id="WP_210217844.1">
    <property type="nucleotide sequence ID" value="NZ_CP072793.1"/>
</dbReference>